<evidence type="ECO:0000313" key="2">
    <source>
        <dbReference type="Proteomes" id="UP000288351"/>
    </source>
</evidence>
<protein>
    <submittedName>
        <fullName evidence="1">Uncharacterized protein</fullName>
    </submittedName>
</protein>
<dbReference type="AlphaFoldDB" id="A0A059W8C5"/>
<organism evidence="1 2">
    <name type="scientific">Streptomyces noursei</name>
    <name type="common">Streptomyces albulus</name>
    <dbReference type="NCBI Taxonomy" id="1971"/>
    <lineage>
        <taxon>Bacteria</taxon>
        <taxon>Bacillati</taxon>
        <taxon>Actinomycetota</taxon>
        <taxon>Actinomycetes</taxon>
        <taxon>Kitasatosporales</taxon>
        <taxon>Streptomycetaceae</taxon>
        <taxon>Streptomyces</taxon>
    </lineage>
</organism>
<accession>A0A059W8C5</accession>
<comment type="caution">
    <text evidence="1">The sequence shown here is derived from an EMBL/GenBank/DDBJ whole genome shotgun (WGS) entry which is preliminary data.</text>
</comment>
<name>A0A059W8C5_STRNR</name>
<sequence>MPAPLPAPAPAPASGSPIYESLVSKHGDVVAESRRVAQETQREADRLLHFAPRDGRD</sequence>
<proteinExistence type="predicted"/>
<dbReference type="EMBL" id="BHXC01000007">
    <property type="protein sequence ID" value="GCB95466.1"/>
    <property type="molecule type" value="Genomic_DNA"/>
</dbReference>
<reference evidence="1 2" key="1">
    <citation type="journal article" date="2019" name="Microbiol. Resour. Announc.">
        <title>Draft Genome Sequence of the Most Traditional epsilon-Poly-l-Lysine Producer, Streptomyces albulus NBRC14147.</title>
        <authorList>
            <person name="Yamanaka K."/>
            <person name="Hamano Y."/>
        </authorList>
    </citation>
    <scope>NUCLEOTIDE SEQUENCE [LARGE SCALE GENOMIC DNA]</scope>
    <source>
        <strain evidence="1 2">NBRC 14147</strain>
    </source>
</reference>
<dbReference type="RefSeq" id="WP_020930342.1">
    <property type="nucleotide sequence ID" value="NZ_BHXC01000007.1"/>
</dbReference>
<dbReference type="STRING" id="68570.DC74_7305"/>
<gene>
    <name evidence="1" type="ORF">SALB_08271</name>
</gene>
<dbReference type="Proteomes" id="UP000288351">
    <property type="component" value="Unassembled WGS sequence"/>
</dbReference>
<evidence type="ECO:0000313" key="1">
    <source>
        <dbReference type="EMBL" id="GCB95466.1"/>
    </source>
</evidence>